<dbReference type="Proteomes" id="UP000326837">
    <property type="component" value="Chromosome"/>
</dbReference>
<reference evidence="10" key="1">
    <citation type="submission" date="2019-10" db="EMBL/GenBank/DDBJ databases">
        <title>Lacipirellula parvula gen. nov., sp. nov., representing a lineage of planctomycetes widespread in freshwater anoxic habitats, and description of the family Lacipirellulaceae.</title>
        <authorList>
            <person name="Dedysh S.N."/>
            <person name="Kulichevskaya I.S."/>
            <person name="Beletsky A.V."/>
            <person name="Rakitin A.L."/>
            <person name="Mardanov A.V."/>
            <person name="Ivanova A.A."/>
            <person name="Saltykova V.X."/>
            <person name="Rijpstra W.I.C."/>
            <person name="Sinninghe Damste J.S."/>
            <person name="Ravin N.V."/>
        </authorList>
    </citation>
    <scope>NUCLEOTIDE SEQUENCE [LARGE SCALE GENOMIC DNA]</scope>
    <source>
        <strain evidence="10">PX69</strain>
    </source>
</reference>
<dbReference type="RefSeq" id="WP_152097348.1">
    <property type="nucleotide sequence ID" value="NZ_AP021861.1"/>
</dbReference>
<evidence type="ECO:0000256" key="6">
    <source>
        <dbReference type="ARBA" id="ARBA00023034"/>
    </source>
</evidence>
<dbReference type="Pfam" id="PF16317">
    <property type="entry name" value="Glyco_hydro_99"/>
    <property type="match status" value="1"/>
</dbReference>
<keyword evidence="3" id="KW-0378">Hydrolase</keyword>
<evidence type="ECO:0000256" key="1">
    <source>
        <dbReference type="ARBA" id="ARBA00004323"/>
    </source>
</evidence>
<evidence type="ECO:0000256" key="5">
    <source>
        <dbReference type="ARBA" id="ARBA00022989"/>
    </source>
</evidence>
<keyword evidence="8" id="KW-0732">Signal</keyword>
<evidence type="ECO:0000256" key="8">
    <source>
        <dbReference type="SAM" id="SignalP"/>
    </source>
</evidence>
<keyword evidence="10" id="KW-1185">Reference proteome</keyword>
<accession>A0A5K7X5N8</accession>
<keyword evidence="7" id="KW-0472">Membrane</keyword>
<dbReference type="EMBL" id="AP021861">
    <property type="protein sequence ID" value="BBO31157.1"/>
    <property type="molecule type" value="Genomic_DNA"/>
</dbReference>
<organism evidence="9 10">
    <name type="scientific">Lacipirellula parvula</name>
    <dbReference type="NCBI Taxonomy" id="2650471"/>
    <lineage>
        <taxon>Bacteria</taxon>
        <taxon>Pseudomonadati</taxon>
        <taxon>Planctomycetota</taxon>
        <taxon>Planctomycetia</taxon>
        <taxon>Pirellulales</taxon>
        <taxon>Lacipirellulaceae</taxon>
        <taxon>Lacipirellula</taxon>
    </lineage>
</organism>
<evidence type="ECO:0000313" key="9">
    <source>
        <dbReference type="EMBL" id="BBO31157.1"/>
    </source>
</evidence>
<feature type="signal peptide" evidence="8">
    <location>
        <begin position="1"/>
        <end position="22"/>
    </location>
</feature>
<keyword evidence="5" id="KW-1133">Transmembrane helix</keyword>
<dbReference type="InterPro" id="IPR026071">
    <property type="entry name" value="Glyco_Hydrolase_99"/>
</dbReference>
<keyword evidence="4" id="KW-0735">Signal-anchor</keyword>
<evidence type="ECO:0000256" key="3">
    <source>
        <dbReference type="ARBA" id="ARBA00022801"/>
    </source>
</evidence>
<dbReference type="PANTHER" id="PTHR13572">
    <property type="entry name" value="ENDO-ALPHA-1,2-MANNOSIDASE"/>
    <property type="match status" value="1"/>
</dbReference>
<proteinExistence type="predicted"/>
<evidence type="ECO:0000256" key="4">
    <source>
        <dbReference type="ARBA" id="ARBA00022968"/>
    </source>
</evidence>
<feature type="chain" id="PRO_5024865615" evidence="8">
    <location>
        <begin position="23"/>
        <end position="403"/>
    </location>
</feature>
<name>A0A5K7X5N8_9BACT</name>
<sequence length="403" mass="45138">MRISLHWLVVFAASLLAATARAEPPPAVAKTNPLPVYMHYMPWFDAPAAPVGDGWGHHWTMRNRDPNVIDSNGRRQIASHYYPKIGPYASSDPHVIEYHLLLMKLAGVDGVLINWYGEQGTNGDVAQLLKNSNAIVERVGKYGLKFAVVFEDRFAANLGQAQANMRYLREHYFQRPEYIRYGKQQRPLVLVFGPITFQKPAEWDAIVAEAGEPLTLLTLPYESAEAGANASGEFQWIWEDETKDNAIEVLADFLKNRAPQLKTVCGVAYPGFNDYYEEGGDGAVVPFEIAHDDGQTLARTLELANKHRDELAMLQLATWNDFGEGTMFEPTAETGFDYLAQVQKFTGVPHNEADLEIAYRLYEARQRHAGDAAKTESLDRVAKLLNALKTSEARVLLDEIETP</sequence>
<dbReference type="KEGG" id="lpav:PLANPX_0769"/>
<keyword evidence="2" id="KW-0812">Transmembrane</keyword>
<dbReference type="AlphaFoldDB" id="A0A5K7X5N8"/>
<evidence type="ECO:0000256" key="2">
    <source>
        <dbReference type="ARBA" id="ARBA00022692"/>
    </source>
</evidence>
<comment type="subcellular location">
    <subcellularLocation>
        <location evidence="1">Golgi apparatus membrane</location>
        <topology evidence="1">Single-pass type II membrane protein</topology>
    </subcellularLocation>
</comment>
<gene>
    <name evidence="9" type="ORF">PLANPX_0769</name>
</gene>
<dbReference type="GO" id="GO:0004559">
    <property type="term" value="F:alpha-mannosidase activity"/>
    <property type="evidence" value="ECO:0007669"/>
    <property type="project" value="TreeGrafter"/>
</dbReference>
<evidence type="ECO:0000256" key="7">
    <source>
        <dbReference type="ARBA" id="ARBA00023136"/>
    </source>
</evidence>
<protein>
    <submittedName>
        <fullName evidence="9">Uncharacterized protein</fullName>
    </submittedName>
</protein>
<keyword evidence="6" id="KW-0333">Golgi apparatus</keyword>
<dbReference type="CDD" id="cd11575">
    <property type="entry name" value="GH99_GH71_like_3"/>
    <property type="match status" value="1"/>
</dbReference>
<dbReference type="PANTHER" id="PTHR13572:SF4">
    <property type="entry name" value="RE57134P"/>
    <property type="match status" value="1"/>
</dbReference>
<evidence type="ECO:0000313" key="10">
    <source>
        <dbReference type="Proteomes" id="UP000326837"/>
    </source>
</evidence>
<dbReference type="Gene3D" id="3.20.20.80">
    <property type="entry name" value="Glycosidases"/>
    <property type="match status" value="1"/>
</dbReference>